<dbReference type="PANTHER" id="PTHR33540:SF2">
    <property type="entry name" value="TRNA THREONYLCARBAMOYLADENOSINE BIOSYNTHESIS PROTEIN TSAE"/>
    <property type="match status" value="1"/>
</dbReference>
<keyword evidence="4" id="KW-0963">Cytoplasm</keyword>
<dbReference type="Proteomes" id="UP000503264">
    <property type="component" value="Chromosome"/>
</dbReference>
<keyword evidence="5" id="KW-0819">tRNA processing</keyword>
<keyword evidence="8" id="KW-0067">ATP-binding</keyword>
<evidence type="ECO:0000256" key="1">
    <source>
        <dbReference type="ARBA" id="ARBA00004496"/>
    </source>
</evidence>
<accession>A0A6G5QHN7</accession>
<dbReference type="PANTHER" id="PTHR33540">
    <property type="entry name" value="TRNA THREONYLCARBAMOYLADENOSINE BIOSYNTHESIS PROTEIN TSAE"/>
    <property type="match status" value="1"/>
</dbReference>
<dbReference type="GO" id="GO:0016746">
    <property type="term" value="F:acyltransferase activity"/>
    <property type="evidence" value="ECO:0007669"/>
    <property type="project" value="UniProtKB-KW"/>
</dbReference>
<evidence type="ECO:0000313" key="11">
    <source>
        <dbReference type="EMBL" id="QCD45205.1"/>
    </source>
</evidence>
<dbReference type="SUPFAM" id="SSF52540">
    <property type="entry name" value="P-loop containing nucleoside triphosphate hydrolases"/>
    <property type="match status" value="1"/>
</dbReference>
<evidence type="ECO:0000256" key="7">
    <source>
        <dbReference type="ARBA" id="ARBA00022741"/>
    </source>
</evidence>
<dbReference type="NCBIfam" id="TIGR00150">
    <property type="entry name" value="T6A_YjeE"/>
    <property type="match status" value="1"/>
</dbReference>
<name>A0A6G5QHN7_9BACT</name>
<keyword evidence="6" id="KW-0479">Metal-binding</keyword>
<evidence type="ECO:0000256" key="4">
    <source>
        <dbReference type="ARBA" id="ARBA00022490"/>
    </source>
</evidence>
<comment type="subcellular location">
    <subcellularLocation>
        <location evidence="1">Cytoplasm</location>
    </subcellularLocation>
</comment>
<evidence type="ECO:0000313" key="12">
    <source>
        <dbReference type="Proteomes" id="UP000503264"/>
    </source>
</evidence>
<dbReference type="GO" id="GO:0046872">
    <property type="term" value="F:metal ion binding"/>
    <property type="evidence" value="ECO:0007669"/>
    <property type="project" value="UniProtKB-KW"/>
</dbReference>
<dbReference type="AlphaFoldDB" id="A0A6G5QHN7"/>
<dbReference type="InterPro" id="IPR003442">
    <property type="entry name" value="T6A_TsaE"/>
</dbReference>
<evidence type="ECO:0000256" key="2">
    <source>
        <dbReference type="ARBA" id="ARBA00007599"/>
    </source>
</evidence>
<keyword evidence="9" id="KW-0460">Magnesium</keyword>
<evidence type="ECO:0000256" key="8">
    <source>
        <dbReference type="ARBA" id="ARBA00022840"/>
    </source>
</evidence>
<dbReference type="InterPro" id="IPR027417">
    <property type="entry name" value="P-loop_NTPase"/>
</dbReference>
<dbReference type="RefSeq" id="WP_171994008.1">
    <property type="nucleotide sequence ID" value="NZ_CP012542.1"/>
</dbReference>
<keyword evidence="11" id="KW-0808">Transferase</keyword>
<dbReference type="Pfam" id="PF02367">
    <property type="entry name" value="TsaE"/>
    <property type="match status" value="1"/>
</dbReference>
<keyword evidence="12" id="KW-1185">Reference proteome</keyword>
<dbReference type="EMBL" id="CP012542">
    <property type="protein sequence ID" value="QCD45205.1"/>
    <property type="molecule type" value="Genomic_DNA"/>
</dbReference>
<keyword evidence="11" id="KW-0012">Acyltransferase</keyword>
<dbReference type="GO" id="GO:0005737">
    <property type="term" value="C:cytoplasm"/>
    <property type="evidence" value="ECO:0007669"/>
    <property type="project" value="UniProtKB-SubCell"/>
</dbReference>
<sequence length="133" mass="15050">MILKENELKKLVETLPKQGIILLVGTLASGKTTLVKHIAKFHGIDDNVSSPTFSVMQSYTGKFGTIYHYDIYQNGTDGLIKNGLVENFFEDGLHVVEWGDENLEKILNNYRLKYIKITINLEQNARKYEVSGA</sequence>
<gene>
    <name evidence="11" type="primary">tsaE</name>
    <name evidence="11" type="ORF">CMUC_1442</name>
</gene>
<dbReference type="GO" id="GO:0005524">
    <property type="term" value="F:ATP binding"/>
    <property type="evidence" value="ECO:0007669"/>
    <property type="project" value="UniProtKB-KW"/>
</dbReference>
<reference evidence="11 12" key="1">
    <citation type="submission" date="2016-07" db="EMBL/GenBank/DDBJ databases">
        <title>Comparative genomics of the Campylobacter concisus group.</title>
        <authorList>
            <person name="Miller W.G."/>
            <person name="Yee E."/>
            <person name="Chapman M.H."/>
            <person name="Huynh S."/>
            <person name="Bono J.L."/>
            <person name="On S.L.W."/>
            <person name="StLeger J."/>
            <person name="Foster G."/>
            <person name="Parker C.T."/>
        </authorList>
    </citation>
    <scope>NUCLEOTIDE SEQUENCE [LARGE SCALE GENOMIC DNA]</scope>
    <source>
        <strain evidence="11 12">CCUG 21559</strain>
    </source>
</reference>
<proteinExistence type="inferred from homology"/>
<dbReference type="Gene3D" id="3.40.50.300">
    <property type="entry name" value="P-loop containing nucleotide triphosphate hydrolases"/>
    <property type="match status" value="1"/>
</dbReference>
<evidence type="ECO:0000256" key="9">
    <source>
        <dbReference type="ARBA" id="ARBA00022842"/>
    </source>
</evidence>
<evidence type="ECO:0000256" key="6">
    <source>
        <dbReference type="ARBA" id="ARBA00022723"/>
    </source>
</evidence>
<comment type="similarity">
    <text evidence="2">Belongs to the TsaE family.</text>
</comment>
<dbReference type="GO" id="GO:0002949">
    <property type="term" value="P:tRNA threonylcarbamoyladenosine modification"/>
    <property type="evidence" value="ECO:0007669"/>
    <property type="project" value="InterPro"/>
</dbReference>
<evidence type="ECO:0000256" key="3">
    <source>
        <dbReference type="ARBA" id="ARBA00019010"/>
    </source>
</evidence>
<evidence type="ECO:0000256" key="5">
    <source>
        <dbReference type="ARBA" id="ARBA00022694"/>
    </source>
</evidence>
<keyword evidence="7" id="KW-0547">Nucleotide-binding</keyword>
<protein>
    <recommendedName>
        <fullName evidence="3">tRNA threonylcarbamoyladenosine biosynthesis protein TsaE</fullName>
    </recommendedName>
    <alternativeName>
        <fullName evidence="10">t(6)A37 threonylcarbamoyladenosine biosynthesis protein TsaE</fullName>
    </alternativeName>
</protein>
<organism evidence="11 12">
    <name type="scientific">Campylobacter mucosalis CCUG 21559</name>
    <dbReference type="NCBI Taxonomy" id="1032067"/>
    <lineage>
        <taxon>Bacteria</taxon>
        <taxon>Pseudomonadati</taxon>
        <taxon>Campylobacterota</taxon>
        <taxon>Epsilonproteobacteria</taxon>
        <taxon>Campylobacterales</taxon>
        <taxon>Campylobacteraceae</taxon>
        <taxon>Campylobacter</taxon>
    </lineage>
</organism>
<evidence type="ECO:0000256" key="10">
    <source>
        <dbReference type="ARBA" id="ARBA00032441"/>
    </source>
</evidence>